<dbReference type="SUPFAM" id="SSF46565">
    <property type="entry name" value="Chaperone J-domain"/>
    <property type="match status" value="1"/>
</dbReference>
<organism evidence="2 3">
    <name type="scientific">Myxacorys almedinensis A</name>
    <dbReference type="NCBI Taxonomy" id="2690445"/>
    <lineage>
        <taxon>Bacteria</taxon>
        <taxon>Bacillati</taxon>
        <taxon>Cyanobacteriota</taxon>
        <taxon>Cyanophyceae</taxon>
        <taxon>Leptolyngbyales</taxon>
        <taxon>Leptolyngbyaceae</taxon>
        <taxon>Myxacorys</taxon>
        <taxon>Myxacorys almedinensis</taxon>
    </lineage>
</organism>
<name>A0A8J7Z397_9CYAN</name>
<dbReference type="CDD" id="cd06257">
    <property type="entry name" value="DnaJ"/>
    <property type="match status" value="1"/>
</dbReference>
<dbReference type="PROSITE" id="PS50076">
    <property type="entry name" value="DNAJ_2"/>
    <property type="match status" value="1"/>
</dbReference>
<feature type="domain" description="J" evidence="1">
    <location>
        <begin position="1"/>
        <end position="64"/>
    </location>
</feature>
<evidence type="ECO:0000259" key="1">
    <source>
        <dbReference type="PROSITE" id="PS50076"/>
    </source>
</evidence>
<dbReference type="Pfam" id="PF00226">
    <property type="entry name" value="DnaJ"/>
    <property type="match status" value="1"/>
</dbReference>
<proteinExistence type="predicted"/>
<reference evidence="2" key="1">
    <citation type="submission" date="2019-12" db="EMBL/GenBank/DDBJ databases">
        <title>High-Quality draft genome sequences of three cyanobacteria isolated from the limestone walls of the Old Cathedral of Coimbra.</title>
        <authorList>
            <person name="Tiago I."/>
            <person name="Soares F."/>
            <person name="Portugal A."/>
        </authorList>
    </citation>
    <scope>NUCLEOTIDE SEQUENCE</scope>
    <source>
        <strain evidence="2">A</strain>
    </source>
</reference>
<protein>
    <submittedName>
        <fullName evidence="2">DnaJ domain-containing protein</fullName>
    </submittedName>
</protein>
<dbReference type="InterPro" id="IPR036869">
    <property type="entry name" value="J_dom_sf"/>
</dbReference>
<evidence type="ECO:0000313" key="2">
    <source>
        <dbReference type="EMBL" id="NDJ17416.1"/>
    </source>
</evidence>
<gene>
    <name evidence="2" type="ORF">GS601_08960</name>
</gene>
<dbReference type="InterPro" id="IPR001623">
    <property type="entry name" value="DnaJ_domain"/>
</dbReference>
<dbReference type="SMART" id="SM00271">
    <property type="entry name" value="DnaJ"/>
    <property type="match status" value="1"/>
</dbReference>
<evidence type="ECO:0000313" key="3">
    <source>
        <dbReference type="Proteomes" id="UP000646053"/>
    </source>
</evidence>
<dbReference type="Proteomes" id="UP000646053">
    <property type="component" value="Unassembled WGS sequence"/>
</dbReference>
<accession>A0A8J7Z397</accession>
<comment type="caution">
    <text evidence="2">The sequence shown here is derived from an EMBL/GenBank/DDBJ whole genome shotgun (WGS) entry which is preliminary data.</text>
</comment>
<dbReference type="EMBL" id="WVIE01000008">
    <property type="protein sequence ID" value="NDJ17416.1"/>
    <property type="molecule type" value="Genomic_DNA"/>
</dbReference>
<dbReference type="RefSeq" id="WP_162422929.1">
    <property type="nucleotide sequence ID" value="NZ_WVIE01000008.1"/>
</dbReference>
<keyword evidence="3" id="KW-1185">Reference proteome</keyword>
<dbReference type="Gene3D" id="1.10.287.110">
    <property type="entry name" value="DnaJ domain"/>
    <property type="match status" value="1"/>
</dbReference>
<dbReference type="AlphaFoldDB" id="A0A8J7Z397"/>
<sequence>MDVKLGDSLDEVKRAYKELVQVWHPDRFRNNPKLEMRANQKLKEINAAYDYVCEHYDPAKTNVN</sequence>